<accession>A0ABV3L4I1</accession>
<name>A0ABV3L4I1_9RHOB</name>
<proteinExistence type="predicted"/>
<organism evidence="2 3">
    <name type="scientific">Meridianimarinicoccus marinus</name>
    <dbReference type="NCBI Taxonomy" id="3231483"/>
    <lineage>
        <taxon>Bacteria</taxon>
        <taxon>Pseudomonadati</taxon>
        <taxon>Pseudomonadota</taxon>
        <taxon>Alphaproteobacteria</taxon>
        <taxon>Rhodobacterales</taxon>
        <taxon>Paracoccaceae</taxon>
        <taxon>Meridianimarinicoccus</taxon>
    </lineage>
</organism>
<evidence type="ECO:0000256" key="1">
    <source>
        <dbReference type="SAM" id="SignalP"/>
    </source>
</evidence>
<keyword evidence="3" id="KW-1185">Reference proteome</keyword>
<feature type="signal peptide" evidence="1">
    <location>
        <begin position="1"/>
        <end position="27"/>
    </location>
</feature>
<keyword evidence="1" id="KW-0732">Signal</keyword>
<feature type="chain" id="PRO_5045611412" description="Lipoprotein" evidence="1">
    <location>
        <begin position="28"/>
        <end position="84"/>
    </location>
</feature>
<gene>
    <name evidence="2" type="ORF">AB0T83_06780</name>
</gene>
<dbReference type="EMBL" id="JBFBVU010000006">
    <property type="protein sequence ID" value="MEV8466484.1"/>
    <property type="molecule type" value="Genomic_DNA"/>
</dbReference>
<evidence type="ECO:0000313" key="3">
    <source>
        <dbReference type="Proteomes" id="UP001553161"/>
    </source>
</evidence>
<dbReference type="Proteomes" id="UP001553161">
    <property type="component" value="Unassembled WGS sequence"/>
</dbReference>
<comment type="caution">
    <text evidence="2">The sequence shown here is derived from an EMBL/GenBank/DDBJ whole genome shotgun (WGS) entry which is preliminary data.</text>
</comment>
<evidence type="ECO:0000313" key="2">
    <source>
        <dbReference type="EMBL" id="MEV8466484.1"/>
    </source>
</evidence>
<reference evidence="2 3" key="1">
    <citation type="submission" date="2024-07" db="EMBL/GenBank/DDBJ databases">
        <authorList>
            <person name="Kang M."/>
        </authorList>
    </citation>
    <scope>NUCLEOTIDE SEQUENCE [LARGE SCALE GENOMIC DNA]</scope>
    <source>
        <strain evidence="2 3">DFM31</strain>
    </source>
</reference>
<sequence>MTPTRIALFAALPLLAACVVPAPFVSAYNGDSVTVTLPVGGAVGSAYTMATETCQRGGKGTSQLASSKALPSYGGTEFLFLCLD</sequence>
<dbReference type="PROSITE" id="PS51257">
    <property type="entry name" value="PROKAR_LIPOPROTEIN"/>
    <property type="match status" value="1"/>
</dbReference>
<dbReference type="RefSeq" id="WP_366192283.1">
    <property type="nucleotide sequence ID" value="NZ_JBFBVU010000006.1"/>
</dbReference>
<protein>
    <recommendedName>
        <fullName evidence="4">Lipoprotein</fullName>
    </recommendedName>
</protein>
<evidence type="ECO:0008006" key="4">
    <source>
        <dbReference type="Google" id="ProtNLM"/>
    </source>
</evidence>